<name>A0A1V6C5G1_UNCT6</name>
<accession>A0A1V6C5G1</accession>
<reference evidence="2" key="1">
    <citation type="submission" date="2017-02" db="EMBL/GenBank/DDBJ databases">
        <title>Delving into the versatile metabolic prowess of the omnipresent phylum Bacteroidetes.</title>
        <authorList>
            <person name="Nobu M.K."/>
            <person name="Mei R."/>
            <person name="Narihiro T."/>
            <person name="Kuroda K."/>
            <person name="Liu W.-T."/>
        </authorList>
    </citation>
    <scope>NUCLEOTIDE SEQUENCE</scope>
    <source>
        <strain evidence="2">ADurb.Bin131</strain>
    </source>
</reference>
<evidence type="ECO:0000259" key="1">
    <source>
        <dbReference type="Pfam" id="PF01208"/>
    </source>
</evidence>
<dbReference type="EMBL" id="MWDQ01000141">
    <property type="protein sequence ID" value="OQB72084.1"/>
    <property type="molecule type" value="Genomic_DNA"/>
</dbReference>
<dbReference type="Gene3D" id="3.20.20.210">
    <property type="match status" value="1"/>
</dbReference>
<protein>
    <submittedName>
        <fullName evidence="2">Uroporphyrinogen decarboxylase (URO-D)</fullName>
    </submittedName>
</protein>
<sequence length="369" mass="43452">MIESAKKLRAIYERKPYAPFFQREFGFYCLNRWKQQGYINEETNLDELFGFDPPGNYNLGQLGWTIAGFEPYFENKVIEDKGDYELVQDEGGRHVLFFKGRRNGFMPEYVSHPVKDWKTWVEDVKWRLNPETKERTEQFHRILPELLDAQNKGMMITERVIGGYMYLRCLIGPNELPLFFYDHPDIINDCMKTWFELADKITAEHQKYVLIDELFFGEDICYNHGPLISPRMIREFLFPYYQQLITNIKARQSKAGKHLYFHIDTDGYAVSVIPLYKELGMDVMSPFEVASGCDVVRDGQNFPDIAMFGGIDKRVLAKTTKEIDEHLQRILPAMYKRGGYIPTCDHGVPEEVSFENYIHYRKEVLKFNK</sequence>
<gene>
    <name evidence="2" type="ORF">BWX89_01471</name>
</gene>
<dbReference type="GO" id="GO:0004853">
    <property type="term" value="F:uroporphyrinogen decarboxylase activity"/>
    <property type="evidence" value="ECO:0007669"/>
    <property type="project" value="InterPro"/>
</dbReference>
<dbReference type="InterPro" id="IPR038071">
    <property type="entry name" value="UROD/MetE-like_sf"/>
</dbReference>
<organism evidence="2">
    <name type="scientific">candidate division TA06 bacterium ADurb.Bin131</name>
    <dbReference type="NCBI Taxonomy" id="1852827"/>
    <lineage>
        <taxon>Bacteria</taxon>
        <taxon>Bacteria division TA06</taxon>
    </lineage>
</organism>
<evidence type="ECO:0000313" key="2">
    <source>
        <dbReference type="EMBL" id="OQB72084.1"/>
    </source>
</evidence>
<dbReference type="InterPro" id="IPR000257">
    <property type="entry name" value="Uroporphyrinogen_deCOase"/>
</dbReference>
<dbReference type="GO" id="GO:0006779">
    <property type="term" value="P:porphyrin-containing compound biosynthetic process"/>
    <property type="evidence" value="ECO:0007669"/>
    <property type="project" value="InterPro"/>
</dbReference>
<dbReference type="AlphaFoldDB" id="A0A1V6C5G1"/>
<dbReference type="SUPFAM" id="SSF51726">
    <property type="entry name" value="UROD/MetE-like"/>
    <property type="match status" value="1"/>
</dbReference>
<feature type="domain" description="Uroporphyrinogen decarboxylase (URO-D)" evidence="1">
    <location>
        <begin position="225"/>
        <end position="357"/>
    </location>
</feature>
<comment type="caution">
    <text evidence="2">The sequence shown here is derived from an EMBL/GenBank/DDBJ whole genome shotgun (WGS) entry which is preliminary data.</text>
</comment>
<dbReference type="Proteomes" id="UP000485562">
    <property type="component" value="Unassembled WGS sequence"/>
</dbReference>
<dbReference type="Pfam" id="PF01208">
    <property type="entry name" value="URO-D"/>
    <property type="match status" value="1"/>
</dbReference>
<proteinExistence type="predicted"/>